<evidence type="ECO:0000256" key="1">
    <source>
        <dbReference type="ARBA" id="ARBA00001947"/>
    </source>
</evidence>
<evidence type="ECO:0000256" key="3">
    <source>
        <dbReference type="ARBA" id="ARBA00022723"/>
    </source>
</evidence>
<dbReference type="EMBL" id="CP002098">
    <property type="protein sequence ID" value="ADM28356.1"/>
    <property type="molecule type" value="Genomic_DNA"/>
</dbReference>
<dbReference type="CDD" id="cd11375">
    <property type="entry name" value="Peptidase_M54"/>
    <property type="match status" value="1"/>
</dbReference>
<gene>
    <name evidence="7" type="ordered locus">Igag_1554</name>
</gene>
<comment type="cofactor">
    <cofactor evidence="1">
        <name>Zn(2+)</name>
        <dbReference type="ChEBI" id="CHEBI:29105"/>
    </cofactor>
</comment>
<dbReference type="PANTHER" id="PTHR15910:SF1">
    <property type="entry name" value="ARCHAEMETZINCIN-2"/>
    <property type="match status" value="1"/>
</dbReference>
<name>E0SRA2_IGNAA</name>
<protein>
    <submittedName>
        <fullName evidence="7">Peptidase zinc-dependent</fullName>
    </submittedName>
</protein>
<organism evidence="7 8">
    <name type="scientific">Ignisphaera aggregans (strain DSM 17230 / JCM 13409 / AQ1.S1)</name>
    <dbReference type="NCBI Taxonomy" id="583356"/>
    <lineage>
        <taxon>Archaea</taxon>
        <taxon>Thermoproteota</taxon>
        <taxon>Thermoprotei</taxon>
        <taxon>Desulfurococcales</taxon>
        <taxon>Desulfurococcaceae</taxon>
        <taxon>Ignisphaera</taxon>
    </lineage>
</organism>
<dbReference type="HOGENOM" id="CLU_108521_2_0_2"/>
<dbReference type="NCBIfam" id="NF033823">
    <property type="entry name" value="archmetzin"/>
    <property type="match status" value="1"/>
</dbReference>
<dbReference type="STRING" id="583356.Igag_1554"/>
<dbReference type="Proteomes" id="UP000001304">
    <property type="component" value="Chromosome"/>
</dbReference>
<evidence type="ECO:0000256" key="2">
    <source>
        <dbReference type="ARBA" id="ARBA00022670"/>
    </source>
</evidence>
<keyword evidence="3" id="KW-0479">Metal-binding</keyword>
<keyword evidence="4" id="KW-0378">Hydrolase</keyword>
<dbReference type="PANTHER" id="PTHR15910">
    <property type="entry name" value="ARCHAEMETZINCIN"/>
    <property type="match status" value="1"/>
</dbReference>
<dbReference type="PIRSF" id="PIRSF005785">
    <property type="entry name" value="Zn-prot_arch"/>
    <property type="match status" value="1"/>
</dbReference>
<keyword evidence="8" id="KW-1185">Reference proteome</keyword>
<sequence>MQLYKSYLLEIFRTRNVENDVLLIVAKTIGDAFGFNIDIRDQYLDIPMEIFDDVRNQYLAEGVLYIVYRHKKKDSFALVLADVDAYVPGLNFVFGLAIPSIRVAGVFLPRLRLDATAKVFIERLKKESLHELGHILGLDHCPYPHCVMNFSNSVFDVDRKSAKFCRKCSMKLLKKGFNINKEFVL</sequence>
<dbReference type="BioCyc" id="IAGG583356:GHAH-1546-MONOMER"/>
<dbReference type="AlphaFoldDB" id="E0SRA2"/>
<dbReference type="Pfam" id="PF07998">
    <property type="entry name" value="Peptidase_M54"/>
    <property type="match status" value="1"/>
</dbReference>
<dbReference type="InterPro" id="IPR012962">
    <property type="entry name" value="Pept_M54_archaemetzincn"/>
</dbReference>
<keyword evidence="2" id="KW-0645">Protease</keyword>
<dbReference type="InterPro" id="IPR012091">
    <property type="entry name" value="Pept_M54_archaemetzncn_arc/bac"/>
</dbReference>
<dbReference type="KEGG" id="iag:Igag_1554"/>
<dbReference type="Gene3D" id="3.40.390.10">
    <property type="entry name" value="Collagenase (Catalytic Domain)"/>
    <property type="match status" value="1"/>
</dbReference>
<reference evidence="7 8" key="1">
    <citation type="journal article" date="2010" name="Stand. Genomic Sci.">
        <title>Complete genome sequence of Ignisphaera aggregans type strain (AQ1.S1).</title>
        <authorList>
            <person name="Goker M."/>
            <person name="Held B."/>
            <person name="Lapidus A."/>
            <person name="Nolan M."/>
            <person name="Spring S."/>
            <person name="Yasawong M."/>
            <person name="Lucas S."/>
            <person name="Glavina Del Rio T."/>
            <person name="Tice H."/>
            <person name="Cheng J.F."/>
            <person name="Goodwin L."/>
            <person name="Tapia R."/>
            <person name="Pitluck S."/>
            <person name="Liolios K."/>
            <person name="Ivanova N."/>
            <person name="Mavromatis K."/>
            <person name="Mikhailova N."/>
            <person name="Pati A."/>
            <person name="Chen A."/>
            <person name="Palaniappan K."/>
            <person name="Brambilla E."/>
            <person name="Land M."/>
            <person name="Hauser L."/>
            <person name="Chang Y.J."/>
            <person name="Jeffries C.D."/>
            <person name="Brettin T."/>
            <person name="Detter J.C."/>
            <person name="Han C."/>
            <person name="Rohde M."/>
            <person name="Sikorski J."/>
            <person name="Woyke T."/>
            <person name="Bristow J."/>
            <person name="Eisen J.A."/>
            <person name="Markowitz V."/>
            <person name="Hugenholtz P."/>
            <person name="Kyrpides N.C."/>
            <person name="Klenk H.P."/>
        </authorList>
    </citation>
    <scope>NUCLEOTIDE SEQUENCE [LARGE SCALE GENOMIC DNA]</scope>
    <source>
        <strain evidence="8">DSM 17230 / JCM 13409 / AQ1.S1</strain>
    </source>
</reference>
<keyword evidence="5" id="KW-0862">Zinc</keyword>
<keyword evidence="6" id="KW-0482">Metalloprotease</keyword>
<proteinExistence type="predicted"/>
<dbReference type="GO" id="GO:0006508">
    <property type="term" value="P:proteolysis"/>
    <property type="evidence" value="ECO:0007669"/>
    <property type="project" value="UniProtKB-KW"/>
</dbReference>
<dbReference type="SUPFAM" id="SSF55486">
    <property type="entry name" value="Metalloproteases ('zincins'), catalytic domain"/>
    <property type="match status" value="1"/>
</dbReference>
<evidence type="ECO:0000256" key="4">
    <source>
        <dbReference type="ARBA" id="ARBA00022801"/>
    </source>
</evidence>
<accession>E0SRA2</accession>
<dbReference type="GO" id="GO:0008237">
    <property type="term" value="F:metallopeptidase activity"/>
    <property type="evidence" value="ECO:0007669"/>
    <property type="project" value="UniProtKB-KW"/>
</dbReference>
<evidence type="ECO:0000313" key="7">
    <source>
        <dbReference type="EMBL" id="ADM28356.1"/>
    </source>
</evidence>
<dbReference type="InterPro" id="IPR024079">
    <property type="entry name" value="MetalloPept_cat_dom_sf"/>
</dbReference>
<dbReference type="GO" id="GO:0008270">
    <property type="term" value="F:zinc ion binding"/>
    <property type="evidence" value="ECO:0007669"/>
    <property type="project" value="InterPro"/>
</dbReference>
<evidence type="ECO:0000256" key="6">
    <source>
        <dbReference type="ARBA" id="ARBA00023049"/>
    </source>
</evidence>
<evidence type="ECO:0000256" key="5">
    <source>
        <dbReference type="ARBA" id="ARBA00022833"/>
    </source>
</evidence>
<evidence type="ECO:0000313" key="8">
    <source>
        <dbReference type="Proteomes" id="UP000001304"/>
    </source>
</evidence>